<evidence type="ECO:0000313" key="2">
    <source>
        <dbReference type="EMBL" id="KAF4734908.1"/>
    </source>
</evidence>
<proteinExistence type="predicted"/>
<protein>
    <submittedName>
        <fullName evidence="2">Uncharacterized protein</fullName>
    </submittedName>
</protein>
<evidence type="ECO:0000313" key="3">
    <source>
        <dbReference type="Proteomes" id="UP000553632"/>
    </source>
</evidence>
<dbReference type="Proteomes" id="UP000553632">
    <property type="component" value="Unassembled WGS sequence"/>
</dbReference>
<feature type="coiled-coil region" evidence="1">
    <location>
        <begin position="36"/>
        <end position="63"/>
    </location>
</feature>
<keyword evidence="1" id="KW-0175">Coiled coil</keyword>
<comment type="caution">
    <text evidence="2">The sequence shown here is derived from an EMBL/GenBank/DDBJ whole genome shotgun (WGS) entry which is preliminary data.</text>
</comment>
<keyword evidence="3" id="KW-1185">Reference proteome</keyword>
<dbReference type="EMBL" id="JABANO010016591">
    <property type="protein sequence ID" value="KAF4734908.1"/>
    <property type="molecule type" value="Genomic_DNA"/>
</dbReference>
<name>A0A7J6SPR0_PEROL</name>
<accession>A0A7J6SPR0</accession>
<dbReference type="OMA" id="NRERYWT"/>
<dbReference type="AlphaFoldDB" id="A0A7J6SPR0"/>
<gene>
    <name evidence="2" type="ORF">FOZ63_022576</name>
</gene>
<reference evidence="2 3" key="1">
    <citation type="submission" date="2020-04" db="EMBL/GenBank/DDBJ databases">
        <title>Perkinsus olseni comparative genomics.</title>
        <authorList>
            <person name="Bogema D.R."/>
        </authorList>
    </citation>
    <scope>NUCLEOTIDE SEQUENCE [LARGE SCALE GENOMIC DNA]</scope>
    <source>
        <strain evidence="2 3">ATCC PRA-207</strain>
    </source>
</reference>
<sequence length="102" mass="11744">MRWRTITHIDFGALEQGKGRVNILRPLLGMLSKSGLTHINADLANATEKAMKALEEKTIKNRERYWTGFEEELEKFTQATKRYTPSWSCEVSRVMPAAEETE</sequence>
<organism evidence="2 3">
    <name type="scientific">Perkinsus olseni</name>
    <name type="common">Perkinsus atlanticus</name>
    <dbReference type="NCBI Taxonomy" id="32597"/>
    <lineage>
        <taxon>Eukaryota</taxon>
        <taxon>Sar</taxon>
        <taxon>Alveolata</taxon>
        <taxon>Perkinsozoa</taxon>
        <taxon>Perkinsea</taxon>
        <taxon>Perkinsida</taxon>
        <taxon>Perkinsidae</taxon>
        <taxon>Perkinsus</taxon>
    </lineage>
</organism>
<evidence type="ECO:0000256" key="1">
    <source>
        <dbReference type="SAM" id="Coils"/>
    </source>
</evidence>